<dbReference type="PROSITE" id="PS50977">
    <property type="entry name" value="HTH_TETR_2"/>
    <property type="match status" value="1"/>
</dbReference>
<dbReference type="Proteomes" id="UP001620295">
    <property type="component" value="Unassembled WGS sequence"/>
</dbReference>
<evidence type="ECO:0000256" key="2">
    <source>
        <dbReference type="ARBA" id="ARBA00023125"/>
    </source>
</evidence>
<protein>
    <submittedName>
        <fullName evidence="6">TetR/AcrR family transcriptional regulator</fullName>
    </submittedName>
</protein>
<dbReference type="PANTHER" id="PTHR30055:SF234">
    <property type="entry name" value="HTH-TYPE TRANSCRIPTIONAL REGULATOR BETI"/>
    <property type="match status" value="1"/>
</dbReference>
<dbReference type="Pfam" id="PF17920">
    <property type="entry name" value="TetR_C_16"/>
    <property type="match status" value="1"/>
</dbReference>
<evidence type="ECO:0000256" key="1">
    <source>
        <dbReference type="ARBA" id="ARBA00023015"/>
    </source>
</evidence>
<dbReference type="InterPro" id="IPR036271">
    <property type="entry name" value="Tet_transcr_reg_TetR-rel_C_sf"/>
</dbReference>
<evidence type="ECO:0000313" key="7">
    <source>
        <dbReference type="Proteomes" id="UP001620295"/>
    </source>
</evidence>
<keyword evidence="7" id="KW-1185">Reference proteome</keyword>
<dbReference type="InterPro" id="IPR041678">
    <property type="entry name" value="TetR_C_16"/>
</dbReference>
<organism evidence="6 7">
    <name type="scientific">Streptomyces milbemycinicus</name>
    <dbReference type="NCBI Taxonomy" id="476552"/>
    <lineage>
        <taxon>Bacteria</taxon>
        <taxon>Bacillati</taxon>
        <taxon>Actinomycetota</taxon>
        <taxon>Actinomycetes</taxon>
        <taxon>Kitasatosporales</taxon>
        <taxon>Streptomycetaceae</taxon>
        <taxon>Streptomyces</taxon>
    </lineage>
</organism>
<keyword evidence="2 4" id="KW-0238">DNA-binding</keyword>
<accession>A0ABW8LL71</accession>
<reference evidence="6 7" key="1">
    <citation type="submission" date="2024-11" db="EMBL/GenBank/DDBJ databases">
        <title>The Natural Products Discovery Center: Release of the First 8490 Sequenced Strains for Exploring Actinobacteria Biosynthetic Diversity.</title>
        <authorList>
            <person name="Kalkreuter E."/>
            <person name="Kautsar S.A."/>
            <person name="Yang D."/>
            <person name="Bader C.D."/>
            <person name="Teijaro C.N."/>
            <person name="Fluegel L."/>
            <person name="Davis C.M."/>
            <person name="Simpson J.R."/>
            <person name="Lauterbach L."/>
            <person name="Steele A.D."/>
            <person name="Gui C."/>
            <person name="Meng S."/>
            <person name="Li G."/>
            <person name="Viehrig K."/>
            <person name="Ye F."/>
            <person name="Su P."/>
            <person name="Kiefer A.F."/>
            <person name="Nichols A."/>
            <person name="Cepeda A.J."/>
            <person name="Yan W."/>
            <person name="Fan B."/>
            <person name="Jiang Y."/>
            <person name="Adhikari A."/>
            <person name="Zheng C.-J."/>
            <person name="Schuster L."/>
            <person name="Cowan T.M."/>
            <person name="Smanski M.J."/>
            <person name="Chevrette M.G."/>
            <person name="De Carvalho L.P.S."/>
            <person name="Shen B."/>
        </authorList>
    </citation>
    <scope>NUCLEOTIDE SEQUENCE [LARGE SCALE GENOMIC DNA]</scope>
    <source>
        <strain evidence="6 7">NPDC020863</strain>
    </source>
</reference>
<dbReference type="RefSeq" id="WP_358647520.1">
    <property type="nucleotide sequence ID" value="NZ_JBFAEV010000069.1"/>
</dbReference>
<dbReference type="SUPFAM" id="SSF46689">
    <property type="entry name" value="Homeodomain-like"/>
    <property type="match status" value="1"/>
</dbReference>
<dbReference type="Pfam" id="PF00440">
    <property type="entry name" value="TetR_N"/>
    <property type="match status" value="1"/>
</dbReference>
<dbReference type="PRINTS" id="PR00455">
    <property type="entry name" value="HTHTETR"/>
</dbReference>
<evidence type="ECO:0000256" key="4">
    <source>
        <dbReference type="PROSITE-ProRule" id="PRU00335"/>
    </source>
</evidence>
<dbReference type="InterPro" id="IPR023772">
    <property type="entry name" value="DNA-bd_HTH_TetR-type_CS"/>
</dbReference>
<keyword evidence="3" id="KW-0804">Transcription</keyword>
<feature type="domain" description="HTH tetR-type" evidence="5">
    <location>
        <begin position="14"/>
        <end position="74"/>
    </location>
</feature>
<comment type="caution">
    <text evidence="6">The sequence shown here is derived from an EMBL/GenBank/DDBJ whole genome shotgun (WGS) entry which is preliminary data.</text>
</comment>
<dbReference type="Gene3D" id="1.10.357.10">
    <property type="entry name" value="Tetracycline Repressor, domain 2"/>
    <property type="match status" value="1"/>
</dbReference>
<feature type="DNA-binding region" description="H-T-H motif" evidence="4">
    <location>
        <begin position="37"/>
        <end position="56"/>
    </location>
</feature>
<name>A0ABW8LL71_9ACTN</name>
<dbReference type="InterPro" id="IPR050109">
    <property type="entry name" value="HTH-type_TetR-like_transc_reg"/>
</dbReference>
<keyword evidence="1" id="KW-0805">Transcription regulation</keyword>
<dbReference type="InterPro" id="IPR001647">
    <property type="entry name" value="HTH_TetR"/>
</dbReference>
<evidence type="ECO:0000313" key="6">
    <source>
        <dbReference type="EMBL" id="MFK4265770.1"/>
    </source>
</evidence>
<gene>
    <name evidence="6" type="ORF">ACI2L5_12610</name>
</gene>
<proteinExistence type="predicted"/>
<sequence>MGTTTSEGRRRDAQGTRRRLLDAASALFAERGYERTTVRDIADRAGANQALLFRYFGSKRALFGEVVAYDGEEQMRSTPPDELLEAALRGMLAHRGREPGSRALATLLRSVGSGDEIGTAVRSISDDYARVLASLSSADNRALRADLALSWMLGIGMMRVVVGKEPLADADPDEVCALVMVALGTLLDGLPEMQGQGSMAGQGSVNTETSAL</sequence>
<dbReference type="EMBL" id="JBJDQH010000004">
    <property type="protein sequence ID" value="MFK4265770.1"/>
    <property type="molecule type" value="Genomic_DNA"/>
</dbReference>
<evidence type="ECO:0000256" key="3">
    <source>
        <dbReference type="ARBA" id="ARBA00023163"/>
    </source>
</evidence>
<evidence type="ECO:0000259" key="5">
    <source>
        <dbReference type="PROSITE" id="PS50977"/>
    </source>
</evidence>
<dbReference type="InterPro" id="IPR009057">
    <property type="entry name" value="Homeodomain-like_sf"/>
</dbReference>
<dbReference type="SUPFAM" id="SSF48498">
    <property type="entry name" value="Tetracyclin repressor-like, C-terminal domain"/>
    <property type="match status" value="1"/>
</dbReference>
<dbReference type="PROSITE" id="PS01081">
    <property type="entry name" value="HTH_TETR_1"/>
    <property type="match status" value="1"/>
</dbReference>
<dbReference type="Gene3D" id="1.10.10.60">
    <property type="entry name" value="Homeodomain-like"/>
    <property type="match status" value="1"/>
</dbReference>
<dbReference type="PANTHER" id="PTHR30055">
    <property type="entry name" value="HTH-TYPE TRANSCRIPTIONAL REGULATOR RUTR"/>
    <property type="match status" value="1"/>
</dbReference>